<evidence type="ECO:0000256" key="1">
    <source>
        <dbReference type="ARBA" id="ARBA00004651"/>
    </source>
</evidence>
<dbReference type="PANTHER" id="PTHR35007">
    <property type="entry name" value="INTEGRAL MEMBRANE PROTEIN-RELATED"/>
    <property type="match status" value="1"/>
</dbReference>
<evidence type="ECO:0000256" key="2">
    <source>
        <dbReference type="ARBA" id="ARBA00022475"/>
    </source>
</evidence>
<dbReference type="InterPro" id="IPR018076">
    <property type="entry name" value="T2SS_GspF_dom"/>
</dbReference>
<keyword evidence="2" id="KW-1003">Cell membrane</keyword>
<organism evidence="8 9">
    <name type="scientific">Streptomyces cupreus</name>
    <dbReference type="NCBI Taxonomy" id="2759956"/>
    <lineage>
        <taxon>Bacteria</taxon>
        <taxon>Bacillati</taxon>
        <taxon>Actinomycetota</taxon>
        <taxon>Actinomycetes</taxon>
        <taxon>Kitasatosporales</taxon>
        <taxon>Streptomycetaceae</taxon>
        <taxon>Streptomyces</taxon>
    </lineage>
</organism>
<evidence type="ECO:0000256" key="6">
    <source>
        <dbReference type="SAM" id="Phobius"/>
    </source>
</evidence>
<keyword evidence="9" id="KW-1185">Reference proteome</keyword>
<evidence type="ECO:0000256" key="4">
    <source>
        <dbReference type="ARBA" id="ARBA00022989"/>
    </source>
</evidence>
<accession>A0A7X1J290</accession>
<keyword evidence="5 6" id="KW-0472">Membrane</keyword>
<feature type="domain" description="Type II secretion system protein GspF" evidence="7">
    <location>
        <begin position="106"/>
        <end position="232"/>
    </location>
</feature>
<feature type="transmembrane region" description="Helical" evidence="6">
    <location>
        <begin position="245"/>
        <end position="265"/>
    </location>
</feature>
<feature type="transmembrane region" description="Helical" evidence="6">
    <location>
        <begin position="219"/>
        <end position="239"/>
    </location>
</feature>
<dbReference type="RefSeq" id="WP_186281810.1">
    <property type="nucleotide sequence ID" value="NZ_JACMSF010000008.1"/>
</dbReference>
<feature type="transmembrane region" description="Helical" evidence="6">
    <location>
        <begin position="51"/>
        <end position="76"/>
    </location>
</feature>
<evidence type="ECO:0000313" key="9">
    <source>
        <dbReference type="Proteomes" id="UP000584670"/>
    </source>
</evidence>
<evidence type="ECO:0000313" key="8">
    <source>
        <dbReference type="EMBL" id="MBC2901892.1"/>
    </source>
</evidence>
<evidence type="ECO:0000259" key="7">
    <source>
        <dbReference type="Pfam" id="PF00482"/>
    </source>
</evidence>
<comment type="subcellular location">
    <subcellularLocation>
        <location evidence="1">Cell membrane</location>
        <topology evidence="1">Multi-pass membrane protein</topology>
    </subcellularLocation>
</comment>
<dbReference type="EMBL" id="JACMSF010000008">
    <property type="protein sequence ID" value="MBC2901892.1"/>
    <property type="molecule type" value="Genomic_DNA"/>
</dbReference>
<proteinExistence type="predicted"/>
<keyword evidence="4 6" id="KW-1133">Transmembrane helix</keyword>
<dbReference type="Pfam" id="PF00482">
    <property type="entry name" value="T2SSF"/>
    <property type="match status" value="1"/>
</dbReference>
<evidence type="ECO:0000256" key="5">
    <source>
        <dbReference type="ARBA" id="ARBA00023136"/>
    </source>
</evidence>
<reference evidence="8 9" key="1">
    <citation type="submission" date="2020-08" db="EMBL/GenBank/DDBJ databases">
        <title>Streptomyces sp. PSKA01 genome sequencing and assembly.</title>
        <authorList>
            <person name="Mandal S."/>
            <person name="Maiti P.K."/>
            <person name="Das P."/>
        </authorList>
    </citation>
    <scope>NUCLEOTIDE SEQUENCE [LARGE SCALE GENOMIC DNA]</scope>
    <source>
        <strain evidence="8 9">PSKA01</strain>
    </source>
</reference>
<gene>
    <name evidence="8" type="ORF">H4N64_09790</name>
</gene>
<dbReference type="GO" id="GO:0005886">
    <property type="term" value="C:plasma membrane"/>
    <property type="evidence" value="ECO:0007669"/>
    <property type="project" value="UniProtKB-SubCell"/>
</dbReference>
<protein>
    <submittedName>
        <fullName evidence="8">Type II secretion system F family protein</fullName>
    </submittedName>
</protein>
<dbReference type="PANTHER" id="PTHR35007:SF3">
    <property type="entry name" value="POSSIBLE CONSERVED ALANINE RICH MEMBRANE PROTEIN"/>
    <property type="match status" value="1"/>
</dbReference>
<keyword evidence="3 6" id="KW-0812">Transmembrane</keyword>
<name>A0A7X1J290_9ACTN</name>
<comment type="caution">
    <text evidence="8">The sequence shown here is derived from an EMBL/GenBank/DDBJ whole genome shotgun (WGS) entry which is preliminary data.</text>
</comment>
<dbReference type="AlphaFoldDB" id="A0A7X1J290"/>
<sequence length="299" mass="32320">MTGYVSVMGLLGLGAGCGLVLLIRAWRAPAYVAGPVRRPWRRESRRHVRRWLAVAVGAGLLVGAMTGWVVGGLLAAMGGWSLPRILGSGTADREQTARIEGIAGWTEMLRDTLAAAVGLEQTILATAPAAPEAIRPQVADLVARLERGERLNTSLRHLADDLADPTADLVIAALILSSEHQARQLAPLLGELAATARAQVEMRHRVEASRTRTRTTMRVVVITTLAFAGALILFNPQFLTPYDSVAGQLILLLIGALFTVAFVWLRRMARIEEPERFFTGLENVGRTPEAAATMHQEVT</sequence>
<evidence type="ECO:0000256" key="3">
    <source>
        <dbReference type="ARBA" id="ARBA00022692"/>
    </source>
</evidence>
<dbReference type="Proteomes" id="UP000584670">
    <property type="component" value="Unassembled WGS sequence"/>
</dbReference>